<keyword evidence="3" id="KW-1185">Reference proteome</keyword>
<name>A0AAN5ALZ1_9BACT</name>
<protein>
    <submittedName>
        <fullName evidence="2">Uncharacterized protein</fullName>
    </submittedName>
</protein>
<reference evidence="2 3" key="1">
    <citation type="submission" date="2021-12" db="EMBL/GenBank/DDBJ databases">
        <title>Genome sequencing of bacteria with rrn-lacking chromosome and rrn-plasmid.</title>
        <authorList>
            <person name="Anda M."/>
            <person name="Iwasaki W."/>
        </authorList>
    </citation>
    <scope>NUCLEOTIDE SEQUENCE [LARGE SCALE GENOMIC DNA]</scope>
    <source>
        <strain evidence="2 3">NBRC 15940</strain>
    </source>
</reference>
<evidence type="ECO:0000256" key="1">
    <source>
        <dbReference type="SAM" id="Phobius"/>
    </source>
</evidence>
<dbReference type="Proteomes" id="UP001310022">
    <property type="component" value="Unassembled WGS sequence"/>
</dbReference>
<evidence type="ECO:0000313" key="3">
    <source>
        <dbReference type="Proteomes" id="UP001310022"/>
    </source>
</evidence>
<dbReference type="AlphaFoldDB" id="A0AAN5ALZ1"/>
<proteinExistence type="predicted"/>
<evidence type="ECO:0000313" key="2">
    <source>
        <dbReference type="EMBL" id="GJM63297.1"/>
    </source>
</evidence>
<dbReference type="EMBL" id="BQKE01000002">
    <property type="protein sequence ID" value="GJM63297.1"/>
    <property type="molecule type" value="Genomic_DNA"/>
</dbReference>
<keyword evidence="1" id="KW-1133">Transmembrane helix</keyword>
<feature type="transmembrane region" description="Helical" evidence="1">
    <location>
        <begin position="46"/>
        <end position="67"/>
    </location>
</feature>
<gene>
    <name evidence="2" type="ORF">PEDI_38490</name>
</gene>
<organism evidence="2 3">
    <name type="scientific">Persicobacter diffluens</name>
    <dbReference type="NCBI Taxonomy" id="981"/>
    <lineage>
        <taxon>Bacteria</taxon>
        <taxon>Pseudomonadati</taxon>
        <taxon>Bacteroidota</taxon>
        <taxon>Cytophagia</taxon>
        <taxon>Cytophagales</taxon>
        <taxon>Persicobacteraceae</taxon>
        <taxon>Persicobacter</taxon>
    </lineage>
</organism>
<feature type="transmembrane region" description="Helical" evidence="1">
    <location>
        <begin position="12"/>
        <end position="34"/>
    </location>
</feature>
<sequence>MSTFRSYFQCNLVFLALFVEHQLGGAGLLLIQLFPWKKFEKGKFFLFAHFVLNGKHLGIFIFILLFIDELQLI</sequence>
<accession>A0AAN5ALZ1</accession>
<comment type="caution">
    <text evidence="2">The sequence shown here is derived from an EMBL/GenBank/DDBJ whole genome shotgun (WGS) entry which is preliminary data.</text>
</comment>
<keyword evidence="1" id="KW-0812">Transmembrane</keyword>
<keyword evidence="1" id="KW-0472">Membrane</keyword>